<gene>
    <name evidence="3" type="ORF">THAOC_35379</name>
</gene>
<evidence type="ECO:0000256" key="1">
    <source>
        <dbReference type="SAM" id="MobiDB-lite"/>
    </source>
</evidence>
<dbReference type="Proteomes" id="UP000266841">
    <property type="component" value="Unassembled WGS sequence"/>
</dbReference>
<organism evidence="3 4">
    <name type="scientific">Thalassiosira oceanica</name>
    <name type="common">Marine diatom</name>
    <dbReference type="NCBI Taxonomy" id="159749"/>
    <lineage>
        <taxon>Eukaryota</taxon>
        <taxon>Sar</taxon>
        <taxon>Stramenopiles</taxon>
        <taxon>Ochrophyta</taxon>
        <taxon>Bacillariophyta</taxon>
        <taxon>Coscinodiscophyceae</taxon>
        <taxon>Thalassiosirophycidae</taxon>
        <taxon>Thalassiosirales</taxon>
        <taxon>Thalassiosiraceae</taxon>
        <taxon>Thalassiosira</taxon>
    </lineage>
</organism>
<feature type="region of interest" description="Disordered" evidence="1">
    <location>
        <begin position="30"/>
        <end position="70"/>
    </location>
</feature>
<sequence>MRANPSSKALAVLLAVLASAVSSARAKQLRATAADEIDYGDKKNKGDKDKGDVIDSNDEPGRRQPGPSYGRAIKDLFGSVPVQVETSPAGGEGEARLLVRADDAAPRVCQVSAASADVALRLCVFPSIRFSLTMPYHNSTLHPDGKVAPGRNLHLLEVRPRLEGRLPLRHQQAGHGPPQPGRRHRDGRVHERVEVQQEMRKGTRPQVYRVRRELRLPGGDAHARLRVHRGPAVLAAEPVHEPAEDDVGGVRLAVRRVSQDKSAAVRARR</sequence>
<proteinExistence type="predicted"/>
<evidence type="ECO:0000313" key="4">
    <source>
        <dbReference type="Proteomes" id="UP000266841"/>
    </source>
</evidence>
<name>K0R3H0_THAOC</name>
<keyword evidence="2" id="KW-0732">Signal</keyword>
<feature type="signal peptide" evidence="2">
    <location>
        <begin position="1"/>
        <end position="26"/>
    </location>
</feature>
<feature type="chain" id="PRO_5003839885" evidence="2">
    <location>
        <begin position="27"/>
        <end position="269"/>
    </location>
</feature>
<accession>K0R3H0</accession>
<evidence type="ECO:0000313" key="3">
    <source>
        <dbReference type="EMBL" id="EJK45979.1"/>
    </source>
</evidence>
<comment type="caution">
    <text evidence="3">The sequence shown here is derived from an EMBL/GenBank/DDBJ whole genome shotgun (WGS) entry which is preliminary data.</text>
</comment>
<feature type="region of interest" description="Disordered" evidence="1">
    <location>
        <begin position="169"/>
        <end position="188"/>
    </location>
</feature>
<evidence type="ECO:0000256" key="2">
    <source>
        <dbReference type="SAM" id="SignalP"/>
    </source>
</evidence>
<feature type="compositionally biased region" description="Basic and acidic residues" evidence="1">
    <location>
        <begin position="39"/>
        <end position="53"/>
    </location>
</feature>
<reference evidence="3 4" key="1">
    <citation type="journal article" date="2012" name="Genome Biol.">
        <title>Genome and low-iron response of an oceanic diatom adapted to chronic iron limitation.</title>
        <authorList>
            <person name="Lommer M."/>
            <person name="Specht M."/>
            <person name="Roy A.S."/>
            <person name="Kraemer L."/>
            <person name="Andreson R."/>
            <person name="Gutowska M.A."/>
            <person name="Wolf J."/>
            <person name="Bergner S.V."/>
            <person name="Schilhabel M.B."/>
            <person name="Klostermeier U.C."/>
            <person name="Beiko R.G."/>
            <person name="Rosenstiel P."/>
            <person name="Hippler M."/>
            <person name="Laroche J."/>
        </authorList>
    </citation>
    <scope>NUCLEOTIDE SEQUENCE [LARGE SCALE GENOMIC DNA]</scope>
    <source>
        <strain evidence="3 4">CCMP1005</strain>
    </source>
</reference>
<keyword evidence="4" id="KW-1185">Reference proteome</keyword>
<dbReference type="AlphaFoldDB" id="K0R3H0"/>
<dbReference type="EMBL" id="AGNL01048090">
    <property type="protein sequence ID" value="EJK45979.1"/>
    <property type="molecule type" value="Genomic_DNA"/>
</dbReference>
<protein>
    <submittedName>
        <fullName evidence="3">Uncharacterized protein</fullName>
    </submittedName>
</protein>